<sequence length="787" mass="88744">DQSLEGLRDPGKFLTLVLYMFEQYFKTNEEVGALYSVEDLLKVSLINDDLSSFIHNWESVIGQIRGSHKLKYDLDTYDRAKEGTETHTYQFLLSSIKPGYAAAARKGEPASSDRWEHKAKEGILIRRHVELEAEPAASSPRGDASNLDGAGEGEDMFIEEMYGAPPLEEEIVLRTARETFHFRGGEFVLHDMPQDTLKKPRKRLWFHHGDLVFFTGLVRGNFTRDFPELKHDEGLWVSVEKCLDVFNKTRRRHWGVRQVIQMVAEDRKGRMEIRGIDIQRKDAVDQAYFLVIICATQGHNASVAKNPDTDFALASSYYSTLDKTEADSAATREGVPIVCLEDVPKILYHRTTRDSFQSIPHKGLVAGSQGSGRVHNYFATCPVSSEEYRSGVRAYAPIEIKWDTEKLLRSGCLLFTTRSEGVLCREPCAPAAIISIIDTVKEEVLYSLRLDVPQPRTPPPTHMTVEDVAAGVPEAENPFTMTGPSTFPCPTCQAECFVGQHHCLRCRHRLADSRGEDRRFIQAAQRRNRILDRLATVGVSVHNISPYELQKLAKHTKDEERGQMSYEAHTIRKAKDKVQRALKIKGTNYRNLADRFDKDPTFAARQAENGLTRMDMRRLQVYATGFLPAPGRTRQQVILGTGSQADFHASRSEVNAKLVIYEGVGIEELQALGLADQQMSVNMGVGCPKVLTFNGLVNLQANNLEALKTEINELIVANHEAAKAKAKVRSDQPARARQSEISKAKSKAGPAAVRPQWSEADWNKWHYGGYHGRTWYSAAEWRRYWGH</sequence>
<evidence type="ECO:0000313" key="2">
    <source>
        <dbReference type="EMBL" id="CAE7176628.1"/>
    </source>
</evidence>
<name>A0A812IX62_SYMPI</name>
<accession>A0A812IX62</accession>
<gene>
    <name evidence="2" type="ORF">SPIL2461_LOCUS927</name>
</gene>
<evidence type="ECO:0000256" key="1">
    <source>
        <dbReference type="SAM" id="MobiDB-lite"/>
    </source>
</evidence>
<comment type="caution">
    <text evidence="2">The sequence shown here is derived from an EMBL/GenBank/DDBJ whole genome shotgun (WGS) entry which is preliminary data.</text>
</comment>
<dbReference type="OrthoDB" id="437486at2759"/>
<reference evidence="2" key="1">
    <citation type="submission" date="2021-02" db="EMBL/GenBank/DDBJ databases">
        <authorList>
            <person name="Dougan E. K."/>
            <person name="Rhodes N."/>
            <person name="Thang M."/>
            <person name="Chan C."/>
        </authorList>
    </citation>
    <scope>NUCLEOTIDE SEQUENCE</scope>
</reference>
<feature type="non-terminal residue" evidence="2">
    <location>
        <position position="787"/>
    </location>
</feature>
<feature type="compositionally biased region" description="Basic and acidic residues" evidence="1">
    <location>
        <begin position="728"/>
        <end position="743"/>
    </location>
</feature>
<dbReference type="Proteomes" id="UP000649617">
    <property type="component" value="Unassembled WGS sequence"/>
</dbReference>
<dbReference type="AlphaFoldDB" id="A0A812IX62"/>
<feature type="region of interest" description="Disordered" evidence="1">
    <location>
        <begin position="728"/>
        <end position="753"/>
    </location>
</feature>
<dbReference type="InterPro" id="IPR002745">
    <property type="entry name" value="Ptrans_KptA/Tpt1"/>
</dbReference>
<organism evidence="2 3">
    <name type="scientific">Symbiodinium pilosum</name>
    <name type="common">Dinoflagellate</name>
    <dbReference type="NCBI Taxonomy" id="2952"/>
    <lineage>
        <taxon>Eukaryota</taxon>
        <taxon>Sar</taxon>
        <taxon>Alveolata</taxon>
        <taxon>Dinophyceae</taxon>
        <taxon>Suessiales</taxon>
        <taxon>Symbiodiniaceae</taxon>
        <taxon>Symbiodinium</taxon>
    </lineage>
</organism>
<proteinExistence type="predicted"/>
<dbReference type="EMBL" id="CAJNIZ010000845">
    <property type="protein sequence ID" value="CAE7176628.1"/>
    <property type="molecule type" value="Genomic_DNA"/>
</dbReference>
<dbReference type="Pfam" id="PF01885">
    <property type="entry name" value="PTS_2-RNA"/>
    <property type="match status" value="1"/>
</dbReference>
<protein>
    <submittedName>
        <fullName evidence="2">Uncharacterized protein</fullName>
    </submittedName>
</protein>
<dbReference type="GO" id="GO:0016740">
    <property type="term" value="F:transferase activity"/>
    <property type="evidence" value="ECO:0007669"/>
    <property type="project" value="InterPro"/>
</dbReference>
<dbReference type="SUPFAM" id="SSF56399">
    <property type="entry name" value="ADP-ribosylation"/>
    <property type="match status" value="1"/>
</dbReference>
<keyword evidence="3" id="KW-1185">Reference proteome</keyword>
<evidence type="ECO:0000313" key="3">
    <source>
        <dbReference type="Proteomes" id="UP000649617"/>
    </source>
</evidence>